<reference evidence="1 2" key="1">
    <citation type="submission" date="2024-02" db="EMBL/GenBank/DDBJ databases">
        <title>FIRST GENOME SEQUENCES OF Leishmania (Viannia) shawi, Leishmania (Viannia) lindenbergi AND Leishmania (Viannia) utingensis.</title>
        <authorList>
            <person name="Resadore F."/>
            <person name="Custodio M.G.F."/>
            <person name="Boite M.C."/>
            <person name="Cupolillo E."/>
            <person name="Ferreira G.E.M."/>
        </authorList>
    </citation>
    <scope>NUCLEOTIDE SEQUENCE [LARGE SCALE GENOMIC DNA]</scope>
    <source>
        <strain evidence="1 2">MHOM/BR/1966/M15733</strain>
    </source>
</reference>
<accession>A0AAW3AWH6</accession>
<comment type="caution">
    <text evidence="1">The sequence shown here is derived from an EMBL/GenBank/DDBJ whole genome shotgun (WGS) entry which is preliminary data.</text>
</comment>
<dbReference type="AlphaFoldDB" id="A0AAW3AWH6"/>
<keyword evidence="2" id="KW-1185">Reference proteome</keyword>
<protein>
    <submittedName>
        <fullName evidence="1">Uncharacterized protein</fullName>
    </submittedName>
</protein>
<gene>
    <name evidence="1" type="ORF">Q4I31_000996</name>
</gene>
<evidence type="ECO:0000313" key="1">
    <source>
        <dbReference type="EMBL" id="KAL0512926.1"/>
    </source>
</evidence>
<name>A0AAW3AWH6_9TRYP</name>
<sequence>MCVLSCSSNCGTLPPPQELRNCQNDLLLGNSARDINGFNTCPSPEYGNVERFEKVENIVPLAGAPQLHMICILSVTALDYRALPKHVRVVRK</sequence>
<organism evidence="1 2">
    <name type="scientific">Leishmania lindenbergi</name>
    <dbReference type="NCBI Taxonomy" id="651832"/>
    <lineage>
        <taxon>Eukaryota</taxon>
        <taxon>Discoba</taxon>
        <taxon>Euglenozoa</taxon>
        <taxon>Kinetoplastea</taxon>
        <taxon>Metakinetoplastina</taxon>
        <taxon>Trypanosomatida</taxon>
        <taxon>Trypanosomatidae</taxon>
        <taxon>Leishmaniinae</taxon>
        <taxon>Leishmania</taxon>
    </lineage>
</organism>
<dbReference type="EMBL" id="JBAMZK010000006">
    <property type="protein sequence ID" value="KAL0512926.1"/>
    <property type="molecule type" value="Genomic_DNA"/>
</dbReference>
<dbReference type="Proteomes" id="UP001500131">
    <property type="component" value="Unassembled WGS sequence"/>
</dbReference>
<proteinExistence type="predicted"/>
<evidence type="ECO:0000313" key="2">
    <source>
        <dbReference type="Proteomes" id="UP001500131"/>
    </source>
</evidence>